<protein>
    <submittedName>
        <fullName evidence="3">Putative sugar diacid recognition</fullName>
    </submittedName>
</protein>
<dbReference type="GeneID" id="60894641"/>
<dbReference type="InterPro" id="IPR025736">
    <property type="entry name" value="PucR_C-HTH_dom"/>
</dbReference>
<dbReference type="InterPro" id="IPR051448">
    <property type="entry name" value="CdaR-like_regulators"/>
</dbReference>
<sequence length="337" mass="39937">MLKLDKIQANKIVEKLMADIPYNINIMDERGKIIASGDSARIGERHRGAERAINERKNIEIYKDTSLEKKGTNEPIILNDHILGVVGISGEPDEVRKFTKLVRSIVLLLTEELNTQQEREKKKKQKNQFIQHLMHVDSAYSEALKLEALELYNLQLDDQNHCVLTKDKRLLSSYYPGHEIFEWENCYLVITSEPPQITKPVTEYLVISSEKATIQQMVQEAQNTYLLLSFLQLEKAKFYQAEDFFIQGIFNFPFHIELDFFETIQTIYDEYYETVIFFANHNLNINETSQVLHIHRNTLNYRLKRIHELTGMDPKVWQDFWKLFYYFAYCFKERFEK</sequence>
<dbReference type="AlphaFoldDB" id="A0A125W385"/>
<evidence type="ECO:0000259" key="2">
    <source>
        <dbReference type="Pfam" id="PF13556"/>
    </source>
</evidence>
<feature type="domain" description="Putative sugar diacid recognition" evidence="1">
    <location>
        <begin position="4"/>
        <end position="133"/>
    </location>
</feature>
<dbReference type="Gene3D" id="1.10.10.2840">
    <property type="entry name" value="PucR C-terminal helix-turn-helix domain"/>
    <property type="match status" value="1"/>
</dbReference>
<dbReference type="InterPro" id="IPR008599">
    <property type="entry name" value="Diacid_rec"/>
</dbReference>
<dbReference type="PANTHER" id="PTHR33744:SF15">
    <property type="entry name" value="CARBOHYDRATE DIACID REGULATOR"/>
    <property type="match status" value="1"/>
</dbReference>
<dbReference type="Pfam" id="PF05651">
    <property type="entry name" value="Diacid_rec"/>
    <property type="match status" value="1"/>
</dbReference>
<dbReference type="EMBL" id="AEBR01000102">
    <property type="protein sequence ID" value="EFM81596.1"/>
    <property type="molecule type" value="Genomic_DNA"/>
</dbReference>
<organism evidence="3 4">
    <name type="scientific">Enterococcus faecalis TX4248</name>
    <dbReference type="NCBI Taxonomy" id="749495"/>
    <lineage>
        <taxon>Bacteria</taxon>
        <taxon>Bacillati</taxon>
        <taxon>Bacillota</taxon>
        <taxon>Bacilli</taxon>
        <taxon>Lactobacillales</taxon>
        <taxon>Enterococcaceae</taxon>
        <taxon>Enterococcus</taxon>
    </lineage>
</organism>
<dbReference type="RefSeq" id="WP_002356518.1">
    <property type="nucleotide sequence ID" value="NZ_GL454487.1"/>
</dbReference>
<dbReference type="InterPro" id="IPR042070">
    <property type="entry name" value="PucR_C-HTH_sf"/>
</dbReference>
<feature type="domain" description="PucR C-terminal helix-turn-helix" evidence="2">
    <location>
        <begin position="272"/>
        <end position="320"/>
    </location>
</feature>
<reference evidence="3 4" key="1">
    <citation type="submission" date="2010-07" db="EMBL/GenBank/DDBJ databases">
        <authorList>
            <person name="Sid Ahmed O."/>
        </authorList>
    </citation>
    <scope>NUCLEOTIDE SEQUENCE [LARGE SCALE GENOMIC DNA]</scope>
    <source>
        <strain evidence="3 4">TX4248</strain>
    </source>
</reference>
<name>A0A125W385_ENTFL</name>
<evidence type="ECO:0000313" key="3">
    <source>
        <dbReference type="EMBL" id="EFM81596.1"/>
    </source>
</evidence>
<evidence type="ECO:0000313" key="4">
    <source>
        <dbReference type="Proteomes" id="UP000004846"/>
    </source>
</evidence>
<accession>A0A125W385</accession>
<dbReference type="Proteomes" id="UP000004846">
    <property type="component" value="Unassembled WGS sequence"/>
</dbReference>
<dbReference type="PANTHER" id="PTHR33744">
    <property type="entry name" value="CARBOHYDRATE DIACID REGULATOR"/>
    <property type="match status" value="1"/>
</dbReference>
<evidence type="ECO:0000259" key="1">
    <source>
        <dbReference type="Pfam" id="PF05651"/>
    </source>
</evidence>
<dbReference type="Pfam" id="PF13556">
    <property type="entry name" value="HTH_30"/>
    <property type="match status" value="1"/>
</dbReference>
<gene>
    <name evidence="3" type="ORF">HMPREF9498_02738</name>
</gene>
<dbReference type="HOGENOM" id="CLU_043769_0_0_9"/>
<proteinExistence type="predicted"/>
<comment type="caution">
    <text evidence="3">The sequence shown here is derived from an EMBL/GenBank/DDBJ whole genome shotgun (WGS) entry which is preliminary data.</text>
</comment>